<feature type="transmembrane region" description="Helical" evidence="6">
    <location>
        <begin position="46"/>
        <end position="68"/>
    </location>
</feature>
<reference evidence="8" key="1">
    <citation type="submission" date="2016-06" db="EMBL/GenBank/DDBJ databases">
        <authorList>
            <person name="Hehemann J.-H."/>
            <person name="Arevalo P."/>
            <person name="Datta M.S."/>
            <person name="Polz M.F."/>
        </authorList>
    </citation>
    <scope>NUCLEOTIDE SEQUENCE [LARGE SCALE GENOMIC DNA]</scope>
    <source>
        <strain evidence="8">9CSC122</strain>
    </source>
</reference>
<feature type="transmembrane region" description="Helical" evidence="6">
    <location>
        <begin position="151"/>
        <end position="172"/>
    </location>
</feature>
<feature type="transmembrane region" description="Helical" evidence="6">
    <location>
        <begin position="413"/>
        <end position="431"/>
    </location>
</feature>
<dbReference type="InterPro" id="IPR002797">
    <property type="entry name" value="Polysacc_synth"/>
</dbReference>
<keyword evidence="4 6" id="KW-1133">Transmembrane helix</keyword>
<feature type="transmembrane region" description="Helical" evidence="6">
    <location>
        <begin position="12"/>
        <end position="34"/>
    </location>
</feature>
<keyword evidence="3 6" id="KW-0812">Transmembrane</keyword>
<feature type="transmembrane region" description="Helical" evidence="6">
    <location>
        <begin position="357"/>
        <end position="376"/>
    </location>
</feature>
<sequence>MIIDRLPSSLKNMLTYAVSIFLVKGISLIMLPIMAQFLSPAQLGKLELLATTTVFLSLLVGLAMHENLYRFVGELKCKVEQFNKVSQLYTYAVMLSLMVGSIVTIVLFLLPPLQSVFTVLDIALLCTVLGFESALGISMAWLRFKDRATSFLVISVVSTVFQVSAIVVVLYIAPVVTYIYAVGVLTGLLQLVILHKTNGFTWSWGGLKNLNKLLKYSFPLMLSTLVAFGLTGAEKWIIGYSFSIETLGLYAVAAKFSLAMCILIQPFSMWWMPKRFNALLYRGNEYTARVTQCGFVYITILAISAASVSQLFITWSLPSDYFPAVELLTGVIIVALFKELSDLFNIGILQQKKTQLLLVMNVVCTLVGLGLCLTLSSYGIWGIIGSIAFAQGSRAAALLYFSQRLVKLPFQFTALLMILINTLSCLALGFIYTHPVWLILITLFGAIFNLAIAYRYEFLSVFDFPRFSSDLQRTVRGS</sequence>
<evidence type="ECO:0000313" key="8">
    <source>
        <dbReference type="Proteomes" id="UP000093173"/>
    </source>
</evidence>
<feature type="transmembrane region" description="Helical" evidence="6">
    <location>
        <begin position="293"/>
        <end position="315"/>
    </location>
</feature>
<dbReference type="AlphaFoldDB" id="A0A1B9R046"/>
<dbReference type="EMBL" id="MAJZ01000438">
    <property type="protein sequence ID" value="OCH76585.1"/>
    <property type="molecule type" value="Genomic_DNA"/>
</dbReference>
<accession>A0A1B9R046</accession>
<proteinExistence type="predicted"/>
<protein>
    <recommendedName>
        <fullName evidence="9">Lipopolysaccharide biosynthesis protein</fullName>
    </recommendedName>
</protein>
<feature type="transmembrane region" description="Helical" evidence="6">
    <location>
        <begin position="437"/>
        <end position="456"/>
    </location>
</feature>
<feature type="transmembrane region" description="Helical" evidence="6">
    <location>
        <begin position="216"/>
        <end position="238"/>
    </location>
</feature>
<feature type="transmembrane region" description="Helical" evidence="6">
    <location>
        <begin position="250"/>
        <end position="272"/>
    </location>
</feature>
<evidence type="ECO:0000256" key="6">
    <source>
        <dbReference type="SAM" id="Phobius"/>
    </source>
</evidence>
<evidence type="ECO:0000256" key="5">
    <source>
        <dbReference type="ARBA" id="ARBA00023136"/>
    </source>
</evidence>
<comment type="subcellular location">
    <subcellularLocation>
        <location evidence="1">Cell membrane</location>
        <topology evidence="1">Multi-pass membrane protein</topology>
    </subcellularLocation>
</comment>
<dbReference type="Proteomes" id="UP000093173">
    <property type="component" value="Unassembled WGS sequence"/>
</dbReference>
<dbReference type="PANTHER" id="PTHR30250:SF11">
    <property type="entry name" value="O-ANTIGEN TRANSPORTER-RELATED"/>
    <property type="match status" value="1"/>
</dbReference>
<gene>
    <name evidence="7" type="ORF">A6E14_01440</name>
</gene>
<evidence type="ECO:0008006" key="9">
    <source>
        <dbReference type="Google" id="ProtNLM"/>
    </source>
</evidence>
<evidence type="ECO:0000313" key="7">
    <source>
        <dbReference type="EMBL" id="OCH76585.1"/>
    </source>
</evidence>
<feature type="transmembrane region" description="Helical" evidence="6">
    <location>
        <begin position="88"/>
        <end position="110"/>
    </location>
</feature>
<keyword evidence="2" id="KW-1003">Cell membrane</keyword>
<feature type="transmembrane region" description="Helical" evidence="6">
    <location>
        <begin position="178"/>
        <end position="195"/>
    </location>
</feature>
<dbReference type="InterPro" id="IPR050833">
    <property type="entry name" value="Poly_Biosynth_Transport"/>
</dbReference>
<dbReference type="Pfam" id="PF01943">
    <property type="entry name" value="Polysacc_synt"/>
    <property type="match status" value="1"/>
</dbReference>
<dbReference type="GO" id="GO:0005886">
    <property type="term" value="C:plasma membrane"/>
    <property type="evidence" value="ECO:0007669"/>
    <property type="project" value="UniProtKB-SubCell"/>
</dbReference>
<organism evidence="7 8">
    <name type="scientific">Vibrio genomosp. F10</name>
    <dbReference type="NCBI Taxonomy" id="723171"/>
    <lineage>
        <taxon>Bacteria</taxon>
        <taxon>Pseudomonadati</taxon>
        <taxon>Pseudomonadota</taxon>
        <taxon>Gammaproteobacteria</taxon>
        <taxon>Vibrionales</taxon>
        <taxon>Vibrionaceae</taxon>
        <taxon>Vibrio</taxon>
    </lineage>
</organism>
<evidence type="ECO:0000256" key="3">
    <source>
        <dbReference type="ARBA" id="ARBA00022692"/>
    </source>
</evidence>
<feature type="transmembrane region" description="Helical" evidence="6">
    <location>
        <begin position="122"/>
        <end position="144"/>
    </location>
</feature>
<keyword evidence="5 6" id="KW-0472">Membrane</keyword>
<dbReference type="PANTHER" id="PTHR30250">
    <property type="entry name" value="PST FAMILY PREDICTED COLANIC ACID TRANSPORTER"/>
    <property type="match status" value="1"/>
</dbReference>
<evidence type="ECO:0000256" key="4">
    <source>
        <dbReference type="ARBA" id="ARBA00022989"/>
    </source>
</evidence>
<keyword evidence="8" id="KW-1185">Reference proteome</keyword>
<evidence type="ECO:0000256" key="2">
    <source>
        <dbReference type="ARBA" id="ARBA00022475"/>
    </source>
</evidence>
<evidence type="ECO:0000256" key="1">
    <source>
        <dbReference type="ARBA" id="ARBA00004651"/>
    </source>
</evidence>
<comment type="caution">
    <text evidence="7">The sequence shown here is derived from an EMBL/GenBank/DDBJ whole genome shotgun (WGS) entry which is preliminary data.</text>
</comment>
<name>A0A1B9R046_9VIBR</name>
<dbReference type="RefSeq" id="WP_065576721.1">
    <property type="nucleotide sequence ID" value="NZ_JBNGCH010000438.1"/>
</dbReference>